<evidence type="ECO:0000313" key="6">
    <source>
        <dbReference type="Proteomes" id="UP001642409"/>
    </source>
</evidence>
<dbReference type="PROSITE" id="PS51450">
    <property type="entry name" value="LRR"/>
    <property type="match status" value="3"/>
</dbReference>
<sequence>MLQFSSQQCHNIPNSNIFLHILFFTTYLFITLHNYNGRTKLIDELKNQIENNALKIQCNDDLQNIEFVNDFNIEELQIVCCKNVIPKLNNPRIKKISLNYCRINSLSELELPNLEELQIKDYSAGYNVGNIILQGVGEFQKLKDLSLYGYSYLNLELSPIIQFTKLELGACDLSKIQQLTQFTILTNLNLAKNPNIDITPLAQMVHLTALDLSECSLNNVNVLKTLISLNDLDLSTNDIMDISPLQFLVQLKELSLSLNPLINICPLQHLKQLTVLHLTECYLVDITYLKPLSNLKELYLGHNKIIYLEPLLELKQIYLNAECNQILDVSILKDHLQFSSFRINGQKQPNAAEIEVANNLRDINAQITSLRRIRTMHSSLKSKMALQRKKADDCLRRISSNYTLFIEYVALLFQQSSNRDIQ</sequence>
<comment type="caution">
    <text evidence="4">The sequence shown here is derived from an EMBL/GenBank/DDBJ whole genome shotgun (WGS) entry which is preliminary data.</text>
</comment>
<dbReference type="AlphaFoldDB" id="A0AA86NAM9"/>
<dbReference type="PANTHER" id="PTHR46652">
    <property type="entry name" value="LEUCINE-RICH REPEAT AND IQ DOMAIN-CONTAINING PROTEIN 1-RELATED"/>
    <property type="match status" value="1"/>
</dbReference>
<keyword evidence="1" id="KW-0433">Leucine-rich repeat</keyword>
<evidence type="ECO:0000256" key="1">
    <source>
        <dbReference type="ARBA" id="ARBA00022614"/>
    </source>
</evidence>
<dbReference type="Gene3D" id="3.80.10.10">
    <property type="entry name" value="Ribonuclease Inhibitor"/>
    <property type="match status" value="1"/>
</dbReference>
<keyword evidence="3" id="KW-1133">Transmembrane helix</keyword>
<evidence type="ECO:0000313" key="5">
    <source>
        <dbReference type="EMBL" id="CAL6075864.1"/>
    </source>
</evidence>
<dbReference type="PANTHER" id="PTHR46652:SF3">
    <property type="entry name" value="LEUCINE-RICH REPEAT-CONTAINING PROTEIN 9"/>
    <property type="match status" value="1"/>
</dbReference>
<keyword evidence="3" id="KW-0472">Membrane</keyword>
<protein>
    <submittedName>
        <fullName evidence="4">Leucine-rich repeat domain-containing protein</fullName>
    </submittedName>
    <submittedName>
        <fullName evidence="5">Leucine-rich_repeat domain-containing protein</fullName>
    </submittedName>
</protein>
<dbReference type="EMBL" id="CAXDID020000316">
    <property type="protein sequence ID" value="CAL6075864.1"/>
    <property type="molecule type" value="Genomic_DNA"/>
</dbReference>
<name>A0AA86NAM9_9EUKA</name>
<dbReference type="InterPro" id="IPR050836">
    <property type="entry name" value="SDS22/Internalin_LRR"/>
</dbReference>
<dbReference type="InterPro" id="IPR001611">
    <property type="entry name" value="Leu-rich_rpt"/>
</dbReference>
<keyword evidence="2" id="KW-0677">Repeat</keyword>
<dbReference type="SUPFAM" id="SSF52058">
    <property type="entry name" value="L domain-like"/>
    <property type="match status" value="1"/>
</dbReference>
<dbReference type="SMART" id="SM00365">
    <property type="entry name" value="LRR_SD22"/>
    <property type="match status" value="2"/>
</dbReference>
<evidence type="ECO:0000256" key="3">
    <source>
        <dbReference type="SAM" id="Phobius"/>
    </source>
</evidence>
<organism evidence="4">
    <name type="scientific">Hexamita inflata</name>
    <dbReference type="NCBI Taxonomy" id="28002"/>
    <lineage>
        <taxon>Eukaryota</taxon>
        <taxon>Metamonada</taxon>
        <taxon>Diplomonadida</taxon>
        <taxon>Hexamitidae</taxon>
        <taxon>Hexamitinae</taxon>
        <taxon>Hexamita</taxon>
    </lineage>
</organism>
<keyword evidence="3" id="KW-0812">Transmembrane</keyword>
<accession>A0AA86NAM9</accession>
<dbReference type="EMBL" id="CATOUU010000082">
    <property type="protein sequence ID" value="CAI9915908.1"/>
    <property type="molecule type" value="Genomic_DNA"/>
</dbReference>
<evidence type="ECO:0000256" key="2">
    <source>
        <dbReference type="ARBA" id="ARBA00022737"/>
    </source>
</evidence>
<dbReference type="Proteomes" id="UP001642409">
    <property type="component" value="Unassembled WGS sequence"/>
</dbReference>
<feature type="transmembrane region" description="Helical" evidence="3">
    <location>
        <begin position="17"/>
        <end position="36"/>
    </location>
</feature>
<gene>
    <name evidence="4" type="ORF">HINF_LOCUS3553</name>
    <name evidence="5" type="ORF">HINF_LOCUS57414</name>
</gene>
<evidence type="ECO:0000313" key="4">
    <source>
        <dbReference type="EMBL" id="CAI9915908.1"/>
    </source>
</evidence>
<reference evidence="5 6" key="2">
    <citation type="submission" date="2024-07" db="EMBL/GenBank/DDBJ databases">
        <authorList>
            <person name="Akdeniz Z."/>
        </authorList>
    </citation>
    <scope>NUCLEOTIDE SEQUENCE [LARGE SCALE GENOMIC DNA]</scope>
</reference>
<dbReference type="InterPro" id="IPR032675">
    <property type="entry name" value="LRR_dom_sf"/>
</dbReference>
<reference evidence="4" key="1">
    <citation type="submission" date="2023-06" db="EMBL/GenBank/DDBJ databases">
        <authorList>
            <person name="Kurt Z."/>
        </authorList>
    </citation>
    <scope>NUCLEOTIDE SEQUENCE</scope>
</reference>
<keyword evidence="6" id="KW-1185">Reference proteome</keyword>
<proteinExistence type="predicted"/>